<comment type="similarity">
    <text evidence="3">Belongs to the eukaryotic RPB4 RNA polymerase subunit family.</text>
</comment>
<keyword evidence="2" id="KW-0539">Nucleus</keyword>
<feature type="non-terminal residue" evidence="5">
    <location>
        <position position="139"/>
    </location>
</feature>
<dbReference type="GO" id="GO:0005634">
    <property type="term" value="C:nucleus"/>
    <property type="evidence" value="ECO:0007669"/>
    <property type="project" value="UniProtKB-SubCell"/>
</dbReference>
<proteinExistence type="inferred from homology"/>
<dbReference type="InterPro" id="IPR038324">
    <property type="entry name" value="Rpb4/RPC9_sf"/>
</dbReference>
<evidence type="ECO:0000256" key="3">
    <source>
        <dbReference type="ARBA" id="ARBA00025724"/>
    </source>
</evidence>
<dbReference type="InterPro" id="IPR006590">
    <property type="entry name" value="RNA_pol_Rpb4/RPC9_core"/>
</dbReference>
<evidence type="ECO:0000313" key="5">
    <source>
        <dbReference type="EMBL" id="CAJ0579666.1"/>
    </source>
</evidence>
<dbReference type="SMART" id="SM00657">
    <property type="entry name" value="RPOL4c"/>
    <property type="match status" value="1"/>
</dbReference>
<dbReference type="SUPFAM" id="SSF47819">
    <property type="entry name" value="HRDC-like"/>
    <property type="match status" value="1"/>
</dbReference>
<dbReference type="InterPro" id="IPR005574">
    <property type="entry name" value="Rpb4/RPC9"/>
</dbReference>
<reference evidence="5" key="1">
    <citation type="submission" date="2023-06" db="EMBL/GenBank/DDBJ databases">
        <authorList>
            <person name="Delattre M."/>
        </authorList>
    </citation>
    <scope>NUCLEOTIDE SEQUENCE</scope>
    <source>
        <strain evidence="5">AF72</strain>
    </source>
</reference>
<dbReference type="GO" id="GO:0000166">
    <property type="term" value="F:nucleotide binding"/>
    <property type="evidence" value="ECO:0007669"/>
    <property type="project" value="InterPro"/>
</dbReference>
<dbReference type="GO" id="GO:0030880">
    <property type="term" value="C:RNA polymerase complex"/>
    <property type="evidence" value="ECO:0007669"/>
    <property type="project" value="InterPro"/>
</dbReference>
<protein>
    <recommendedName>
        <fullName evidence="4">RNA polymerase Rpb4/RPC9 core domain-containing protein</fullName>
    </recommendedName>
</protein>
<accession>A0AA36D2V6</accession>
<name>A0AA36D2V6_9BILA</name>
<dbReference type="PANTHER" id="PTHR21297">
    <property type="entry name" value="DNA-DIRECTED RNA POLYMERASE II"/>
    <property type="match status" value="1"/>
</dbReference>
<comment type="caution">
    <text evidence="5">The sequence shown here is derived from an EMBL/GenBank/DDBJ whole genome shotgun (WGS) entry which is preliminary data.</text>
</comment>
<dbReference type="Pfam" id="PF03874">
    <property type="entry name" value="RNA_pol_Rpb4"/>
    <property type="match status" value="1"/>
</dbReference>
<dbReference type="EMBL" id="CATQJA010002657">
    <property type="protein sequence ID" value="CAJ0579666.1"/>
    <property type="molecule type" value="Genomic_DNA"/>
</dbReference>
<keyword evidence="6" id="KW-1185">Reference proteome</keyword>
<dbReference type="GO" id="GO:0006352">
    <property type="term" value="P:DNA-templated transcription initiation"/>
    <property type="evidence" value="ECO:0007669"/>
    <property type="project" value="InterPro"/>
</dbReference>
<dbReference type="InterPro" id="IPR045222">
    <property type="entry name" value="Rpb4-like"/>
</dbReference>
<dbReference type="Proteomes" id="UP001177023">
    <property type="component" value="Unassembled WGS sequence"/>
</dbReference>
<dbReference type="InterPro" id="IPR010997">
    <property type="entry name" value="HRDC-like_sf"/>
</dbReference>
<evidence type="ECO:0000256" key="1">
    <source>
        <dbReference type="ARBA" id="ARBA00004123"/>
    </source>
</evidence>
<dbReference type="Gene3D" id="1.20.1250.40">
    <property type="match status" value="1"/>
</dbReference>
<evidence type="ECO:0000259" key="4">
    <source>
        <dbReference type="SMART" id="SM00657"/>
    </source>
</evidence>
<evidence type="ECO:0000313" key="6">
    <source>
        <dbReference type="Proteomes" id="UP001177023"/>
    </source>
</evidence>
<organism evidence="5 6">
    <name type="scientific">Mesorhabditis spiculigera</name>
    <dbReference type="NCBI Taxonomy" id="96644"/>
    <lineage>
        <taxon>Eukaryota</taxon>
        <taxon>Metazoa</taxon>
        <taxon>Ecdysozoa</taxon>
        <taxon>Nematoda</taxon>
        <taxon>Chromadorea</taxon>
        <taxon>Rhabditida</taxon>
        <taxon>Rhabditina</taxon>
        <taxon>Rhabditomorpha</taxon>
        <taxon>Rhabditoidea</taxon>
        <taxon>Rhabditidae</taxon>
        <taxon>Mesorhabditinae</taxon>
        <taxon>Mesorhabditis</taxon>
    </lineage>
</organism>
<sequence>MTTQKDEAFEEDAVDLKFPKEFEDPHCDSLLISEVFLLLEHRRQQNDQKDEIEDMSEVFVKTMKYASRFSRYKNRETIRAVRNIFGARELHKFEVAQLGNLCPDSAEEAKALIPSLENKVEDDDLEGVLKELQAKKSFQ</sequence>
<feature type="domain" description="RNA polymerase Rpb4/RPC9 core" evidence="4">
    <location>
        <begin position="20"/>
        <end position="139"/>
    </location>
</feature>
<comment type="subcellular location">
    <subcellularLocation>
        <location evidence="1">Nucleus</location>
    </subcellularLocation>
</comment>
<dbReference type="FunFam" id="1.20.1250.40:FF:000010">
    <property type="entry name" value="RNA Polymerase II (B) subunit"/>
    <property type="match status" value="1"/>
</dbReference>
<gene>
    <name evidence="5" type="ORF">MSPICULIGERA_LOCUS17875</name>
</gene>
<dbReference type="AlphaFoldDB" id="A0AA36D2V6"/>
<evidence type="ECO:0000256" key="2">
    <source>
        <dbReference type="ARBA" id="ARBA00023242"/>
    </source>
</evidence>